<accession>A0A7T5R2W5</accession>
<dbReference type="AlphaFoldDB" id="A0A7T5R2W5"/>
<protein>
    <submittedName>
        <fullName evidence="1">Uncharacterized protein</fullName>
    </submittedName>
</protein>
<sequence length="422" mass="47349">MNENATLHNDTRTEFGTVLPLPFWIVPANIALSAANTNTAIDIKGEQQGTERLGQHQEFVWNLWFDNFLPWWMAMSVQLTENTMWHTFAIGAFIDAKHQLEIQALLQSRMADTHKRYQPSLGMCVFGTNVRSLAASERRADHTTQALNQRLIDRMMSTDGGLAAGGNQSDQKGRVRFFIEHVCDRFDNNRIHDETNSGFANICGTGPRTDGTVNMDIDFNRTIMTPRTLNVDFINPVDPQNKDSTYVFNMATNLYGAVVPKIPAINSASEISLQNQFLNLRSAAARRGIAQASFNALVGLKARGTDGSGTDTMQYMVLLLEELGLTNAQALDFVGTNPSYYAQMEILAKKMYQNPDFYRELYDKPENTKRKSVAMSAIASMLDREIYDSQLRAEAITSQLLELKALKVQQTIEDTYSRKGSD</sequence>
<evidence type="ECO:0000313" key="2">
    <source>
        <dbReference type="Proteomes" id="UP000595362"/>
    </source>
</evidence>
<dbReference type="Proteomes" id="UP000595362">
    <property type="component" value="Chromosome"/>
</dbReference>
<gene>
    <name evidence="1" type="ORF">HYS17_01235</name>
</gene>
<organism evidence="1 2">
    <name type="scientific">Micavibrio aeruginosavorus</name>
    <dbReference type="NCBI Taxonomy" id="349221"/>
    <lineage>
        <taxon>Bacteria</taxon>
        <taxon>Pseudomonadati</taxon>
        <taxon>Bdellovibrionota</taxon>
        <taxon>Bdellovibrionia</taxon>
        <taxon>Bdellovibrionales</taxon>
        <taxon>Pseudobdellovibrionaceae</taxon>
        <taxon>Micavibrio</taxon>
    </lineage>
</organism>
<reference evidence="1 2" key="1">
    <citation type="submission" date="2020-07" db="EMBL/GenBank/DDBJ databases">
        <title>Huge and variable diversity of episymbiotic CPR bacteria and DPANN archaea in groundwater ecosystems.</title>
        <authorList>
            <person name="He C.Y."/>
            <person name="Keren R."/>
            <person name="Whittaker M."/>
            <person name="Farag I.F."/>
            <person name="Doudna J."/>
            <person name="Cate J.H.D."/>
            <person name="Banfield J.F."/>
        </authorList>
    </citation>
    <scope>NUCLEOTIDE SEQUENCE [LARGE SCALE GENOMIC DNA]</scope>
    <source>
        <strain evidence="1">NC_groundwater_70_Ag_B-0.1um_54_66</strain>
    </source>
</reference>
<evidence type="ECO:0000313" key="1">
    <source>
        <dbReference type="EMBL" id="QQG36444.1"/>
    </source>
</evidence>
<proteinExistence type="predicted"/>
<name>A0A7T5R2W5_9BACT</name>
<dbReference type="EMBL" id="CP066681">
    <property type="protein sequence ID" value="QQG36444.1"/>
    <property type="molecule type" value="Genomic_DNA"/>
</dbReference>